<evidence type="ECO:0000313" key="2">
    <source>
        <dbReference type="EMBL" id="KIM74768.1"/>
    </source>
</evidence>
<dbReference type="Proteomes" id="UP000054166">
    <property type="component" value="Unassembled WGS sequence"/>
</dbReference>
<protein>
    <submittedName>
        <fullName evidence="2">Uncharacterized protein</fullName>
    </submittedName>
</protein>
<dbReference type="HOGENOM" id="CLU_2224219_0_0_1"/>
<proteinExistence type="predicted"/>
<name>A0A0C3ALJ8_PILCF</name>
<gene>
    <name evidence="2" type="ORF">PILCRDRAFT_14204</name>
</gene>
<evidence type="ECO:0000313" key="3">
    <source>
        <dbReference type="Proteomes" id="UP000054166"/>
    </source>
</evidence>
<accession>A0A0C3ALJ8</accession>
<reference evidence="2 3" key="1">
    <citation type="submission" date="2014-04" db="EMBL/GenBank/DDBJ databases">
        <authorList>
            <consortium name="DOE Joint Genome Institute"/>
            <person name="Kuo A."/>
            <person name="Tarkka M."/>
            <person name="Buscot F."/>
            <person name="Kohler A."/>
            <person name="Nagy L.G."/>
            <person name="Floudas D."/>
            <person name="Copeland A."/>
            <person name="Barry K.W."/>
            <person name="Cichocki N."/>
            <person name="Veneault-Fourrey C."/>
            <person name="LaButti K."/>
            <person name="Lindquist E.A."/>
            <person name="Lipzen A."/>
            <person name="Lundell T."/>
            <person name="Morin E."/>
            <person name="Murat C."/>
            <person name="Sun H."/>
            <person name="Tunlid A."/>
            <person name="Henrissat B."/>
            <person name="Grigoriev I.V."/>
            <person name="Hibbett D.S."/>
            <person name="Martin F."/>
            <person name="Nordberg H.P."/>
            <person name="Cantor M.N."/>
            <person name="Hua S.X."/>
        </authorList>
    </citation>
    <scope>NUCLEOTIDE SEQUENCE [LARGE SCALE GENOMIC DNA]</scope>
    <source>
        <strain evidence="2 3">F 1598</strain>
    </source>
</reference>
<dbReference type="InParanoid" id="A0A0C3ALJ8"/>
<evidence type="ECO:0000256" key="1">
    <source>
        <dbReference type="SAM" id="MobiDB-lite"/>
    </source>
</evidence>
<sequence length="106" mass="11464">MNNLHAAPQLTGTNDWKITQGRALKDAPLISDWLEEEWLWLRSIPSFDNGVCSPLPLTVALSLPSGCLLTLADLVHVCSKGEFGAQPKTTPGSPSPYHLPSVDDVD</sequence>
<organism evidence="2 3">
    <name type="scientific">Piloderma croceum (strain F 1598)</name>
    <dbReference type="NCBI Taxonomy" id="765440"/>
    <lineage>
        <taxon>Eukaryota</taxon>
        <taxon>Fungi</taxon>
        <taxon>Dikarya</taxon>
        <taxon>Basidiomycota</taxon>
        <taxon>Agaricomycotina</taxon>
        <taxon>Agaricomycetes</taxon>
        <taxon>Agaricomycetidae</taxon>
        <taxon>Atheliales</taxon>
        <taxon>Atheliaceae</taxon>
        <taxon>Piloderma</taxon>
    </lineage>
</organism>
<reference evidence="3" key="2">
    <citation type="submission" date="2015-01" db="EMBL/GenBank/DDBJ databases">
        <title>Evolutionary Origins and Diversification of the Mycorrhizal Mutualists.</title>
        <authorList>
            <consortium name="DOE Joint Genome Institute"/>
            <consortium name="Mycorrhizal Genomics Consortium"/>
            <person name="Kohler A."/>
            <person name="Kuo A."/>
            <person name="Nagy L.G."/>
            <person name="Floudas D."/>
            <person name="Copeland A."/>
            <person name="Barry K.W."/>
            <person name="Cichocki N."/>
            <person name="Veneault-Fourrey C."/>
            <person name="LaButti K."/>
            <person name="Lindquist E.A."/>
            <person name="Lipzen A."/>
            <person name="Lundell T."/>
            <person name="Morin E."/>
            <person name="Murat C."/>
            <person name="Riley R."/>
            <person name="Ohm R."/>
            <person name="Sun H."/>
            <person name="Tunlid A."/>
            <person name="Henrissat B."/>
            <person name="Grigoriev I.V."/>
            <person name="Hibbett D.S."/>
            <person name="Martin F."/>
        </authorList>
    </citation>
    <scope>NUCLEOTIDE SEQUENCE [LARGE SCALE GENOMIC DNA]</scope>
    <source>
        <strain evidence="3">F 1598</strain>
    </source>
</reference>
<keyword evidence="3" id="KW-1185">Reference proteome</keyword>
<dbReference type="AlphaFoldDB" id="A0A0C3ALJ8"/>
<dbReference type="EMBL" id="KN833056">
    <property type="protein sequence ID" value="KIM74768.1"/>
    <property type="molecule type" value="Genomic_DNA"/>
</dbReference>
<feature type="region of interest" description="Disordered" evidence="1">
    <location>
        <begin position="83"/>
        <end position="106"/>
    </location>
</feature>